<dbReference type="EMBL" id="BAABEP010000002">
    <property type="protein sequence ID" value="GAA3709436.1"/>
    <property type="molecule type" value="Genomic_DNA"/>
</dbReference>
<comment type="caution">
    <text evidence="1">The sequence shown here is derived from an EMBL/GenBank/DDBJ whole genome shotgun (WGS) entry which is preliminary data.</text>
</comment>
<gene>
    <name evidence="1" type="ORF">GCM10023082_04220</name>
</gene>
<name>A0ABP7DXQ6_9ACTN</name>
<proteinExistence type="predicted"/>
<evidence type="ECO:0000313" key="2">
    <source>
        <dbReference type="Proteomes" id="UP001499884"/>
    </source>
</evidence>
<reference evidence="2" key="1">
    <citation type="journal article" date="2019" name="Int. J. Syst. Evol. Microbiol.">
        <title>The Global Catalogue of Microorganisms (GCM) 10K type strain sequencing project: providing services to taxonomists for standard genome sequencing and annotation.</title>
        <authorList>
            <consortium name="The Broad Institute Genomics Platform"/>
            <consortium name="The Broad Institute Genome Sequencing Center for Infectious Disease"/>
            <person name="Wu L."/>
            <person name="Ma J."/>
        </authorList>
    </citation>
    <scope>NUCLEOTIDE SEQUENCE [LARGE SCALE GENOMIC DNA]</scope>
    <source>
        <strain evidence="2">JCM 30846</strain>
    </source>
</reference>
<keyword evidence="2" id="KW-1185">Reference proteome</keyword>
<accession>A0ABP7DXQ6</accession>
<organism evidence="1 2">
    <name type="scientific">Streptomyces tremellae</name>
    <dbReference type="NCBI Taxonomy" id="1124239"/>
    <lineage>
        <taxon>Bacteria</taxon>
        <taxon>Bacillati</taxon>
        <taxon>Actinomycetota</taxon>
        <taxon>Actinomycetes</taxon>
        <taxon>Kitasatosporales</taxon>
        <taxon>Streptomycetaceae</taxon>
        <taxon>Streptomyces</taxon>
    </lineage>
</organism>
<evidence type="ECO:0000313" key="1">
    <source>
        <dbReference type="EMBL" id="GAA3709436.1"/>
    </source>
</evidence>
<dbReference type="RefSeq" id="WP_345640258.1">
    <property type="nucleotide sequence ID" value="NZ_BAABEP010000002.1"/>
</dbReference>
<dbReference type="Proteomes" id="UP001499884">
    <property type="component" value="Unassembled WGS sequence"/>
</dbReference>
<sequence length="130" mass="13657">MTVADVAFIPVIVTARPLTDSGGFAYQQPLADAAALRVVAARDVRPGDWYLGDCEQPTAARRGMFWGVHTFATFEAVPAMDRAGESVALDGESFVWRPDELVMVITAAPLPAPGAAACPGAPRPAFTLAV</sequence>
<protein>
    <submittedName>
        <fullName evidence="1">Uncharacterized protein</fullName>
    </submittedName>
</protein>